<dbReference type="Proteomes" id="UP000254209">
    <property type="component" value="Unassembled WGS sequence"/>
</dbReference>
<dbReference type="RefSeq" id="WP_034294508.1">
    <property type="nucleotide sequence ID" value="NZ_CP091519.2"/>
</dbReference>
<sequence>MTTVTIQDQTLHGNIVHELFLKFSTQRISAADLIAARVREEVAQYNQRANDHLHFLVQPDERETVLNGYDQSKPKKIIDPDKQIAIALQAFEQNGFFILADNRQLETLDETVYLHDKLIVNFIKLTPLVGG</sequence>
<keyword evidence="2" id="KW-1185">Reference proteome</keyword>
<organism evidence="1 2">
    <name type="scientific">Alysiella crassa</name>
    <dbReference type="NCBI Taxonomy" id="153491"/>
    <lineage>
        <taxon>Bacteria</taxon>
        <taxon>Pseudomonadati</taxon>
        <taxon>Pseudomonadota</taxon>
        <taxon>Betaproteobacteria</taxon>
        <taxon>Neisseriales</taxon>
        <taxon>Neisseriaceae</taxon>
        <taxon>Alysiella</taxon>
    </lineage>
</organism>
<reference evidence="1 2" key="1">
    <citation type="submission" date="2018-06" db="EMBL/GenBank/DDBJ databases">
        <authorList>
            <consortium name="Pathogen Informatics"/>
            <person name="Doyle S."/>
        </authorList>
    </citation>
    <scope>NUCLEOTIDE SEQUENCE [LARGE SCALE GENOMIC DNA]</scope>
    <source>
        <strain evidence="1 2">NCTC10283</strain>
    </source>
</reference>
<name>A0A376BNG9_9NEIS</name>
<evidence type="ECO:0000313" key="1">
    <source>
        <dbReference type="EMBL" id="SSY71216.1"/>
    </source>
</evidence>
<dbReference type="AlphaFoldDB" id="A0A376BNG9"/>
<protein>
    <submittedName>
        <fullName evidence="1">Uncharacterized protein</fullName>
    </submittedName>
</protein>
<dbReference type="EMBL" id="UFSO01000002">
    <property type="protein sequence ID" value="SSY71216.1"/>
    <property type="molecule type" value="Genomic_DNA"/>
</dbReference>
<accession>A0A376BNG9</accession>
<dbReference type="STRING" id="1120980.GCA_000745955_02031"/>
<gene>
    <name evidence="1" type="ORF">NCTC10283_01356</name>
</gene>
<proteinExistence type="predicted"/>
<evidence type="ECO:0000313" key="2">
    <source>
        <dbReference type="Proteomes" id="UP000254209"/>
    </source>
</evidence>